<reference evidence="1" key="1">
    <citation type="submission" date="2021-02" db="EMBL/GenBank/DDBJ databases">
        <authorList>
            <consortium name="DOE Joint Genome Institute"/>
            <person name="Ahrendt S."/>
            <person name="Looney B.P."/>
            <person name="Miyauchi S."/>
            <person name="Morin E."/>
            <person name="Drula E."/>
            <person name="Courty P.E."/>
            <person name="Chicoki N."/>
            <person name="Fauchery L."/>
            <person name="Kohler A."/>
            <person name="Kuo A."/>
            <person name="Labutti K."/>
            <person name="Pangilinan J."/>
            <person name="Lipzen A."/>
            <person name="Riley R."/>
            <person name="Andreopoulos W."/>
            <person name="He G."/>
            <person name="Johnson J."/>
            <person name="Barry K.W."/>
            <person name="Grigoriev I.V."/>
            <person name="Nagy L."/>
            <person name="Hibbett D."/>
            <person name="Henrissat B."/>
            <person name="Matheny P.B."/>
            <person name="Labbe J."/>
            <person name="Martin F."/>
        </authorList>
    </citation>
    <scope>NUCLEOTIDE SEQUENCE</scope>
    <source>
        <strain evidence="1">FP105234-sp</strain>
    </source>
</reference>
<proteinExistence type="predicted"/>
<accession>A0ACB8R8G9</accession>
<dbReference type="EMBL" id="MU276219">
    <property type="protein sequence ID" value="KAI0040187.1"/>
    <property type="molecule type" value="Genomic_DNA"/>
</dbReference>
<comment type="caution">
    <text evidence="1">The sequence shown here is derived from an EMBL/GenBank/DDBJ whole genome shotgun (WGS) entry which is preliminary data.</text>
</comment>
<dbReference type="Proteomes" id="UP000814033">
    <property type="component" value="Unassembled WGS sequence"/>
</dbReference>
<evidence type="ECO:0000313" key="1">
    <source>
        <dbReference type="EMBL" id="KAI0040187.1"/>
    </source>
</evidence>
<evidence type="ECO:0000313" key="2">
    <source>
        <dbReference type="Proteomes" id="UP000814033"/>
    </source>
</evidence>
<gene>
    <name evidence="1" type="ORF">FA95DRAFT_1611994</name>
</gene>
<protein>
    <submittedName>
        <fullName evidence="1">Uncharacterized protein</fullName>
    </submittedName>
</protein>
<keyword evidence="2" id="KW-1185">Reference proteome</keyword>
<name>A0ACB8R8G9_9AGAM</name>
<organism evidence="1 2">
    <name type="scientific">Auriscalpium vulgare</name>
    <dbReference type="NCBI Taxonomy" id="40419"/>
    <lineage>
        <taxon>Eukaryota</taxon>
        <taxon>Fungi</taxon>
        <taxon>Dikarya</taxon>
        <taxon>Basidiomycota</taxon>
        <taxon>Agaricomycotina</taxon>
        <taxon>Agaricomycetes</taxon>
        <taxon>Russulales</taxon>
        <taxon>Auriscalpiaceae</taxon>
        <taxon>Auriscalpium</taxon>
    </lineage>
</organism>
<reference evidence="1" key="2">
    <citation type="journal article" date="2022" name="New Phytol.">
        <title>Evolutionary transition to the ectomycorrhizal habit in the genomes of a hyperdiverse lineage of mushroom-forming fungi.</title>
        <authorList>
            <person name="Looney B."/>
            <person name="Miyauchi S."/>
            <person name="Morin E."/>
            <person name="Drula E."/>
            <person name="Courty P.E."/>
            <person name="Kohler A."/>
            <person name="Kuo A."/>
            <person name="LaButti K."/>
            <person name="Pangilinan J."/>
            <person name="Lipzen A."/>
            <person name="Riley R."/>
            <person name="Andreopoulos W."/>
            <person name="He G."/>
            <person name="Johnson J."/>
            <person name="Nolan M."/>
            <person name="Tritt A."/>
            <person name="Barry K.W."/>
            <person name="Grigoriev I.V."/>
            <person name="Nagy L.G."/>
            <person name="Hibbett D."/>
            <person name="Henrissat B."/>
            <person name="Matheny P.B."/>
            <person name="Labbe J."/>
            <person name="Martin F.M."/>
        </authorList>
    </citation>
    <scope>NUCLEOTIDE SEQUENCE</scope>
    <source>
        <strain evidence="1">FP105234-sp</strain>
    </source>
</reference>
<sequence>MAHPVNLPIVNLNMAHQVTVPVIFAAPGLYVLQVHIPSFWWPGSHQVPCSFATTSASPLFAPAPAFDNNIPAPAFPSTASAPAPALTHGFAFPSHDTAPTPAHAPAFRVASEAPAFPTVHHTPTVESAPAGALLFHIPPPVAAATNPAPTVVTGTPELAAPKPRAFSAAPAFLDALAPSALAPSALAPSAPSFAAPDSPIFFAGGSPVVFAAVPPASIPRTPSPREIPFTPLTPAPRVRRPQRSPSPPPMPSQTPEYCLPPMSPFGGARVLGPDVADGSDEFAP</sequence>